<name>A0ABV0NSQ3_9TELE</name>
<protein>
    <submittedName>
        <fullName evidence="1">Uncharacterized protein</fullName>
    </submittedName>
</protein>
<dbReference type="Proteomes" id="UP001476798">
    <property type="component" value="Unassembled WGS sequence"/>
</dbReference>
<accession>A0ABV0NSQ3</accession>
<dbReference type="EMBL" id="JAHRIO010050398">
    <property type="protein sequence ID" value="MEQ2174445.1"/>
    <property type="molecule type" value="Genomic_DNA"/>
</dbReference>
<reference evidence="1 2" key="1">
    <citation type="submission" date="2021-06" db="EMBL/GenBank/DDBJ databases">
        <authorList>
            <person name="Palmer J.M."/>
        </authorList>
    </citation>
    <scope>NUCLEOTIDE SEQUENCE [LARGE SCALE GENOMIC DNA]</scope>
    <source>
        <strain evidence="1 2">GA_2019</strain>
        <tissue evidence="1">Muscle</tissue>
    </source>
</reference>
<evidence type="ECO:0000313" key="2">
    <source>
        <dbReference type="Proteomes" id="UP001476798"/>
    </source>
</evidence>
<proteinExistence type="predicted"/>
<comment type="caution">
    <text evidence="1">The sequence shown here is derived from an EMBL/GenBank/DDBJ whole genome shotgun (WGS) entry which is preliminary data.</text>
</comment>
<organism evidence="1 2">
    <name type="scientific">Goodea atripinnis</name>
    <dbReference type="NCBI Taxonomy" id="208336"/>
    <lineage>
        <taxon>Eukaryota</taxon>
        <taxon>Metazoa</taxon>
        <taxon>Chordata</taxon>
        <taxon>Craniata</taxon>
        <taxon>Vertebrata</taxon>
        <taxon>Euteleostomi</taxon>
        <taxon>Actinopterygii</taxon>
        <taxon>Neopterygii</taxon>
        <taxon>Teleostei</taxon>
        <taxon>Neoteleostei</taxon>
        <taxon>Acanthomorphata</taxon>
        <taxon>Ovalentaria</taxon>
        <taxon>Atherinomorphae</taxon>
        <taxon>Cyprinodontiformes</taxon>
        <taxon>Goodeidae</taxon>
        <taxon>Goodea</taxon>
    </lineage>
</organism>
<evidence type="ECO:0000313" key="1">
    <source>
        <dbReference type="EMBL" id="MEQ2174445.1"/>
    </source>
</evidence>
<sequence length="102" mass="11651">MIFKSQLVISHETKVHSYLSLSKRRIQYGCRYCVGWEDRGLAGGDELSFTLMCQRDSLRLVSRPCGGQVGLTELGIVRREVRKGNHKKQGEIQRDKKTKIGQ</sequence>
<gene>
    <name evidence="1" type="ORF">GOODEAATRI_008065</name>
</gene>
<keyword evidence="2" id="KW-1185">Reference proteome</keyword>